<name>A0A0W4ZD34_PNEJ7</name>
<dbReference type="PANTHER" id="PTHR21349:SF0">
    <property type="entry name" value="LARGE RIBOSOMAL SUBUNIT PROTEIN BL21M"/>
    <property type="match status" value="1"/>
</dbReference>
<dbReference type="SUPFAM" id="SSF141091">
    <property type="entry name" value="L21p-like"/>
    <property type="match status" value="1"/>
</dbReference>
<comment type="caution">
    <text evidence="3">The sequence shown here is derived from an EMBL/GenBank/DDBJ whole genome shotgun (WGS) entry which is preliminary data.</text>
</comment>
<dbReference type="InterPro" id="IPR036164">
    <property type="entry name" value="bL21-like_sf"/>
</dbReference>
<evidence type="ECO:0000256" key="1">
    <source>
        <dbReference type="ARBA" id="ARBA00008563"/>
    </source>
</evidence>
<dbReference type="eggNOG" id="KOG0453">
    <property type="taxonomic scope" value="Eukaryota"/>
</dbReference>
<dbReference type="Pfam" id="PF00829">
    <property type="entry name" value="Ribosomal_L21p"/>
    <property type="match status" value="1"/>
</dbReference>
<dbReference type="PANTHER" id="PTHR21349">
    <property type="entry name" value="50S RIBOSOMAL PROTEIN L21"/>
    <property type="match status" value="1"/>
</dbReference>
<evidence type="ECO:0000313" key="4">
    <source>
        <dbReference type="Proteomes" id="UP000053447"/>
    </source>
</evidence>
<dbReference type="RefSeq" id="XP_018228003.1">
    <property type="nucleotide sequence ID" value="XM_018375862.1"/>
</dbReference>
<dbReference type="GO" id="GO:0005762">
    <property type="term" value="C:mitochondrial large ribosomal subunit"/>
    <property type="evidence" value="ECO:0007669"/>
    <property type="project" value="TreeGrafter"/>
</dbReference>
<accession>A0A0W4ZD34</accession>
<reference evidence="4" key="1">
    <citation type="journal article" date="2016" name="Nat. Commun.">
        <title>Genome analysis of three Pneumocystis species reveals adaptation mechanisms to life exclusively in mammalian hosts.</title>
        <authorList>
            <person name="Ma L."/>
            <person name="Chen Z."/>
            <person name="Huang D.W."/>
            <person name="Kutty G."/>
            <person name="Ishihara M."/>
            <person name="Wang H."/>
            <person name="Abouelleil A."/>
            <person name="Bishop L."/>
            <person name="Davey E."/>
            <person name="Deng R."/>
            <person name="Deng X."/>
            <person name="Fan L."/>
            <person name="Fantoni G."/>
            <person name="Fitzgerald M."/>
            <person name="Gogineni E."/>
            <person name="Goldberg J.M."/>
            <person name="Handley G."/>
            <person name="Hu X."/>
            <person name="Huber C."/>
            <person name="Jiao X."/>
            <person name="Jones K."/>
            <person name="Levin J.Z."/>
            <person name="Liu Y."/>
            <person name="Macdonald P."/>
            <person name="Melnikov A."/>
            <person name="Raley C."/>
            <person name="Sassi M."/>
            <person name="Sherman B.T."/>
            <person name="Song X."/>
            <person name="Sykes S."/>
            <person name="Tran B."/>
            <person name="Walsh L."/>
            <person name="Xia Y."/>
            <person name="Yang J."/>
            <person name="Young S."/>
            <person name="Zeng Q."/>
            <person name="Zheng X."/>
            <person name="Stephens R."/>
            <person name="Nusbaum C."/>
            <person name="Birren B.W."/>
            <person name="Azadi P."/>
            <person name="Lempicki R.A."/>
            <person name="Cuomo C.A."/>
            <person name="Kovacs J.A."/>
        </authorList>
    </citation>
    <scope>NUCLEOTIDE SEQUENCE [LARGE SCALE GENOMIC DNA]</scope>
    <source>
        <strain evidence="4">RU7</strain>
    </source>
</reference>
<dbReference type="InterPro" id="IPR028909">
    <property type="entry name" value="bL21-like"/>
</dbReference>
<dbReference type="GO" id="GO:0003735">
    <property type="term" value="F:structural constituent of ribosome"/>
    <property type="evidence" value="ECO:0007669"/>
    <property type="project" value="TreeGrafter"/>
</dbReference>
<dbReference type="Proteomes" id="UP000053447">
    <property type="component" value="Unassembled WGS sequence"/>
</dbReference>
<sequence>MNLQNTLDLIKKQSFMLSLKYNFFKEKLHFKIQNKHFYSSYKTRPIFIFPRFFFFTTQLTSFRVISTFEKFRLQSSYYAIIHIYGRPFIVTEGDIVTLPQKLRDVTPGDIIRLNCVSKLGSRDYTLKGQPYIDEKLFTCRARVLELTKAPMSYFIKKKRRHRRIKIVKNKQDYTILRISEIKIHKTQK</sequence>
<dbReference type="STRING" id="1408657.A0A0W4ZD34"/>
<dbReference type="AlphaFoldDB" id="A0A0W4ZD34"/>
<dbReference type="VEuPathDB" id="FungiDB:T551_03599"/>
<comment type="similarity">
    <text evidence="1">Belongs to the bacterial ribosomal protein bL21 family.</text>
</comment>
<protein>
    <recommendedName>
        <fullName evidence="2">Large ribosomal subunit protein bL21m</fullName>
    </recommendedName>
</protein>
<dbReference type="OrthoDB" id="5994at2759"/>
<dbReference type="GeneID" id="28942117"/>
<evidence type="ECO:0000313" key="3">
    <source>
        <dbReference type="EMBL" id="KTW26300.1"/>
    </source>
</evidence>
<organism evidence="3 4">
    <name type="scientific">Pneumocystis jirovecii (strain RU7)</name>
    <name type="common">Human pneumocystis pneumonia agent</name>
    <dbReference type="NCBI Taxonomy" id="1408657"/>
    <lineage>
        <taxon>Eukaryota</taxon>
        <taxon>Fungi</taxon>
        <taxon>Dikarya</taxon>
        <taxon>Ascomycota</taxon>
        <taxon>Taphrinomycotina</taxon>
        <taxon>Pneumocystomycetes</taxon>
        <taxon>Pneumocystaceae</taxon>
        <taxon>Pneumocystis</taxon>
    </lineage>
</organism>
<proteinExistence type="inferred from homology"/>
<gene>
    <name evidence="3" type="ORF">T551_03599</name>
</gene>
<dbReference type="EMBL" id="LFWA01000018">
    <property type="protein sequence ID" value="KTW26300.1"/>
    <property type="molecule type" value="Genomic_DNA"/>
</dbReference>
<evidence type="ECO:0000256" key="2">
    <source>
        <dbReference type="ARBA" id="ARBA00044129"/>
    </source>
</evidence>
<keyword evidence="4" id="KW-1185">Reference proteome</keyword>